<evidence type="ECO:0000313" key="2">
    <source>
        <dbReference type="Proteomes" id="UP000244052"/>
    </source>
</evidence>
<protein>
    <submittedName>
        <fullName evidence="1">Uncharacterized protein</fullName>
    </submittedName>
</protein>
<dbReference type="InterPro" id="IPR035229">
    <property type="entry name" value="PflM"/>
</dbReference>
<name>A0A2T5PFR5_ECTOL</name>
<dbReference type="AlphaFoldDB" id="A0A2T5PFR5"/>
<dbReference type="RefSeq" id="WP_108235128.1">
    <property type="nucleotide sequence ID" value="NZ_QASO01000135.1"/>
</dbReference>
<gene>
    <name evidence="1" type="ORF">DBO86_24525</name>
</gene>
<proteinExistence type="predicted"/>
<dbReference type="Proteomes" id="UP000244052">
    <property type="component" value="Unassembled WGS sequence"/>
</dbReference>
<sequence>MKSLSQYLRQPHALSCDCSVCWTKREVPIVQSLWQLCSQCHPGHVSTVNGRLNVVPPSYCATHKPGARPPRYWYVVSNIGKPTPFVPLREPFEQGELL</sequence>
<accession>A0A2T5PFR5</accession>
<dbReference type="Pfam" id="PF17525">
    <property type="entry name" value="DUF5447"/>
    <property type="match status" value="1"/>
</dbReference>
<comment type="caution">
    <text evidence="1">The sequence shown here is derived from an EMBL/GenBank/DDBJ whole genome shotgun (WGS) entry which is preliminary data.</text>
</comment>
<keyword evidence="2" id="KW-1185">Reference proteome</keyword>
<reference evidence="1 2" key="1">
    <citation type="submission" date="2018-04" db="EMBL/GenBank/DDBJ databases">
        <title>Pseudomonas sp. nov., isolated from mangrove soil.</title>
        <authorList>
            <person name="Chen C."/>
        </authorList>
    </citation>
    <scope>NUCLEOTIDE SEQUENCE [LARGE SCALE GENOMIC DNA]</scope>
    <source>
        <strain evidence="1 2">JCM 14246</strain>
    </source>
</reference>
<organism evidence="1 2">
    <name type="scientific">Ectopseudomonas oleovorans</name>
    <name type="common">Pseudomonas oleovorans</name>
    <dbReference type="NCBI Taxonomy" id="301"/>
    <lineage>
        <taxon>Bacteria</taxon>
        <taxon>Pseudomonadati</taxon>
        <taxon>Pseudomonadota</taxon>
        <taxon>Gammaproteobacteria</taxon>
        <taxon>Pseudomonadales</taxon>
        <taxon>Pseudomonadaceae</taxon>
        <taxon>Ectopseudomonas</taxon>
    </lineage>
</organism>
<evidence type="ECO:0000313" key="1">
    <source>
        <dbReference type="EMBL" id="PTU76552.1"/>
    </source>
</evidence>
<dbReference type="EMBL" id="QASO01000135">
    <property type="protein sequence ID" value="PTU76552.1"/>
    <property type="molecule type" value="Genomic_DNA"/>
</dbReference>